<keyword evidence="5" id="KW-0256">Endoplasmic reticulum</keyword>
<dbReference type="Pfam" id="PF00262">
    <property type="entry name" value="Calreticulin"/>
    <property type="match status" value="1"/>
</dbReference>
<dbReference type="GO" id="GO:0005789">
    <property type="term" value="C:endoplasmic reticulum membrane"/>
    <property type="evidence" value="ECO:0007669"/>
    <property type="project" value="UniProtKB-SubCell"/>
</dbReference>
<sequence>MGSPKIDNPKCEAAPGCGEWKRPTKRNPAYKGKWHAPLIDNPAYKGIWKPQDIPNLDYFELKKPDFEPIAAIGIEIWTMQDGILFDNILIAQDDKIAASYRETTWKPKFTIEKEKQKEEDVETGSSGLASFQKKVFDLLYKIADIPFLSAYKLKIYDIIEKGEKQPNLTIGILVSVVVVFLSIFFRILFGGKKPATRVEKTNTETSTNQGGEQSEENKEEETAAPPARRRVRRGD</sequence>
<evidence type="ECO:0000313" key="7">
    <source>
        <dbReference type="EMBL" id="AFK38191.1"/>
    </source>
</evidence>
<dbReference type="GO" id="GO:0036503">
    <property type="term" value="P:ERAD pathway"/>
    <property type="evidence" value="ECO:0007669"/>
    <property type="project" value="TreeGrafter"/>
</dbReference>
<dbReference type="GO" id="GO:0051082">
    <property type="term" value="F:unfolded protein binding"/>
    <property type="evidence" value="ECO:0007669"/>
    <property type="project" value="InterPro"/>
</dbReference>
<evidence type="ECO:0000256" key="4">
    <source>
        <dbReference type="ARBA" id="ARBA00023136"/>
    </source>
</evidence>
<dbReference type="PRINTS" id="PR00626">
    <property type="entry name" value="CALRETICULIN"/>
</dbReference>
<evidence type="ECO:0008006" key="8">
    <source>
        <dbReference type="Google" id="ProtNLM"/>
    </source>
</evidence>
<keyword evidence="2 5" id="KW-0812">Transmembrane</keyword>
<comment type="subcellular location">
    <subcellularLocation>
        <location evidence="1">Endoplasmic reticulum membrane</location>
        <topology evidence="1">Single-pass membrane protein</topology>
    </subcellularLocation>
</comment>
<comment type="similarity">
    <text evidence="5">Belongs to the calreticulin family.</text>
</comment>
<reference evidence="7" key="1">
    <citation type="submission" date="2012-05" db="EMBL/GenBank/DDBJ databases">
        <authorList>
            <person name="Krishnakumar V."/>
            <person name="Cheung F."/>
            <person name="Xiao Y."/>
            <person name="Chan A."/>
            <person name="Moskal W.A."/>
            <person name="Town C.D."/>
        </authorList>
    </citation>
    <scope>NUCLEOTIDE SEQUENCE</scope>
</reference>
<dbReference type="InterPro" id="IPR001580">
    <property type="entry name" value="Calret/calnex"/>
</dbReference>
<evidence type="ECO:0000256" key="5">
    <source>
        <dbReference type="RuleBase" id="RU362126"/>
    </source>
</evidence>
<dbReference type="EMBL" id="BT138396">
    <property type="protein sequence ID" value="AFK38191.1"/>
    <property type="molecule type" value="mRNA"/>
</dbReference>
<dbReference type="AlphaFoldDB" id="I3SD49"/>
<evidence type="ECO:0000256" key="1">
    <source>
        <dbReference type="ARBA" id="ARBA00004389"/>
    </source>
</evidence>
<keyword evidence="4 5" id="KW-0472">Membrane</keyword>
<evidence type="ECO:0000256" key="6">
    <source>
        <dbReference type="SAM" id="MobiDB-lite"/>
    </source>
</evidence>
<accession>I3SD49</accession>
<keyword evidence="3 5" id="KW-1133">Transmembrane helix</keyword>
<dbReference type="Gene3D" id="2.10.250.10">
    <property type="entry name" value="Calreticulin/calnexin, P domain"/>
    <property type="match status" value="1"/>
</dbReference>
<protein>
    <recommendedName>
        <fullName evidence="8">Calnexin homolog</fullName>
    </recommendedName>
</protein>
<dbReference type="Gene3D" id="2.60.120.200">
    <property type="match status" value="1"/>
</dbReference>
<evidence type="ECO:0000256" key="3">
    <source>
        <dbReference type="ARBA" id="ARBA00022989"/>
    </source>
</evidence>
<feature type="region of interest" description="Disordered" evidence="6">
    <location>
        <begin position="197"/>
        <end position="235"/>
    </location>
</feature>
<dbReference type="PANTHER" id="PTHR11073:SF1">
    <property type="entry name" value="CALNEXIN 14D-RELATED"/>
    <property type="match status" value="1"/>
</dbReference>
<feature type="transmembrane region" description="Helical" evidence="5">
    <location>
        <begin position="168"/>
        <end position="189"/>
    </location>
</feature>
<name>I3SD49_LOTJA</name>
<organism evidence="7">
    <name type="scientific">Lotus japonicus</name>
    <name type="common">Lotus corniculatus var. japonicus</name>
    <dbReference type="NCBI Taxonomy" id="34305"/>
    <lineage>
        <taxon>Eukaryota</taxon>
        <taxon>Viridiplantae</taxon>
        <taxon>Streptophyta</taxon>
        <taxon>Embryophyta</taxon>
        <taxon>Tracheophyta</taxon>
        <taxon>Spermatophyta</taxon>
        <taxon>Magnoliopsida</taxon>
        <taxon>eudicotyledons</taxon>
        <taxon>Gunneridae</taxon>
        <taxon>Pentapetalae</taxon>
        <taxon>rosids</taxon>
        <taxon>fabids</taxon>
        <taxon>Fabales</taxon>
        <taxon>Fabaceae</taxon>
        <taxon>Papilionoideae</taxon>
        <taxon>50 kb inversion clade</taxon>
        <taxon>NPAAA clade</taxon>
        <taxon>Hologalegina</taxon>
        <taxon>robinioid clade</taxon>
        <taxon>Loteae</taxon>
        <taxon>Lotus</taxon>
    </lineage>
</organism>
<dbReference type="SUPFAM" id="SSF63887">
    <property type="entry name" value="P-domain of calnexin/calreticulin"/>
    <property type="match status" value="1"/>
</dbReference>
<proteinExistence type="evidence at transcript level"/>
<dbReference type="InterPro" id="IPR009033">
    <property type="entry name" value="Calreticulin/calnexin_P_dom_sf"/>
</dbReference>
<dbReference type="GO" id="GO:0005509">
    <property type="term" value="F:calcium ion binding"/>
    <property type="evidence" value="ECO:0007669"/>
    <property type="project" value="InterPro"/>
</dbReference>
<evidence type="ECO:0000256" key="2">
    <source>
        <dbReference type="ARBA" id="ARBA00022692"/>
    </source>
</evidence>
<keyword evidence="5" id="KW-0143">Chaperone</keyword>
<dbReference type="GO" id="GO:0006457">
    <property type="term" value="P:protein folding"/>
    <property type="evidence" value="ECO:0007669"/>
    <property type="project" value="InterPro"/>
</dbReference>
<dbReference type="PANTHER" id="PTHR11073">
    <property type="entry name" value="CALRETICULIN AND CALNEXIN"/>
    <property type="match status" value="1"/>
</dbReference>